<dbReference type="EMBL" id="JAULSR010000004">
    <property type="protein sequence ID" value="KAK0621893.1"/>
    <property type="molecule type" value="Genomic_DNA"/>
</dbReference>
<feature type="region of interest" description="Disordered" evidence="1">
    <location>
        <begin position="31"/>
        <end position="70"/>
    </location>
</feature>
<dbReference type="PANTHER" id="PTHR43546:SF7">
    <property type="entry name" value="METALLO-BETA-LACTAMASE DOMAIN-CONTAINING PROTEIN"/>
    <property type="match status" value="1"/>
</dbReference>
<dbReference type="AlphaFoldDB" id="A0AA40C2F4"/>
<protein>
    <submittedName>
        <fullName evidence="3">Beta-lactamase-like protein</fullName>
    </submittedName>
</protein>
<dbReference type="InterPro" id="IPR050114">
    <property type="entry name" value="UPF0173_UPF0282_UlaG_hydrolase"/>
</dbReference>
<keyword evidence="4" id="KW-1185">Reference proteome</keyword>
<name>A0AA40C2F4_9PEZI</name>
<organism evidence="3 4">
    <name type="scientific">Bombardia bombarda</name>
    <dbReference type="NCBI Taxonomy" id="252184"/>
    <lineage>
        <taxon>Eukaryota</taxon>
        <taxon>Fungi</taxon>
        <taxon>Dikarya</taxon>
        <taxon>Ascomycota</taxon>
        <taxon>Pezizomycotina</taxon>
        <taxon>Sordariomycetes</taxon>
        <taxon>Sordariomycetidae</taxon>
        <taxon>Sordariales</taxon>
        <taxon>Lasiosphaeriaceae</taxon>
        <taxon>Bombardia</taxon>
    </lineage>
</organism>
<evidence type="ECO:0000259" key="2">
    <source>
        <dbReference type="Pfam" id="PF12706"/>
    </source>
</evidence>
<dbReference type="SUPFAM" id="SSF56281">
    <property type="entry name" value="Metallo-hydrolase/oxidoreductase"/>
    <property type="match status" value="1"/>
</dbReference>
<accession>A0AA40C2F4</accession>
<evidence type="ECO:0000313" key="3">
    <source>
        <dbReference type="EMBL" id="KAK0621893.1"/>
    </source>
</evidence>
<gene>
    <name evidence="3" type="ORF">B0T17DRAFT_509194</name>
</gene>
<dbReference type="Gene3D" id="3.60.15.10">
    <property type="entry name" value="Ribonuclease Z/Hydroxyacylglutathione hydrolase-like"/>
    <property type="match status" value="1"/>
</dbReference>
<comment type="caution">
    <text evidence="3">The sequence shown here is derived from an EMBL/GenBank/DDBJ whole genome shotgun (WGS) entry which is preliminary data.</text>
</comment>
<dbReference type="Proteomes" id="UP001174934">
    <property type="component" value="Unassembled WGS sequence"/>
</dbReference>
<feature type="domain" description="Metallo-beta-lactamase" evidence="2">
    <location>
        <begin position="91"/>
        <end position="328"/>
    </location>
</feature>
<evidence type="ECO:0000256" key="1">
    <source>
        <dbReference type="SAM" id="MobiDB-lite"/>
    </source>
</evidence>
<feature type="compositionally biased region" description="Polar residues" evidence="1">
    <location>
        <begin position="56"/>
        <end position="70"/>
    </location>
</feature>
<dbReference type="Pfam" id="PF12706">
    <property type="entry name" value="Lactamase_B_2"/>
    <property type="match status" value="1"/>
</dbReference>
<proteinExistence type="predicted"/>
<dbReference type="PANTHER" id="PTHR43546">
    <property type="entry name" value="UPF0173 METAL-DEPENDENT HYDROLASE MJ1163-RELATED"/>
    <property type="match status" value="1"/>
</dbReference>
<evidence type="ECO:0000313" key="4">
    <source>
        <dbReference type="Proteomes" id="UP001174934"/>
    </source>
</evidence>
<dbReference type="InterPro" id="IPR036866">
    <property type="entry name" value="RibonucZ/Hydroxyglut_hydro"/>
</dbReference>
<dbReference type="InterPro" id="IPR001279">
    <property type="entry name" value="Metallo-B-lactamas"/>
</dbReference>
<sequence length="366" mass="39772">MDTANTPPDAPPKYQLELNPLKRIPLLKAHAHAHAHPPPKPPTHLPVAKKSHTHPSDTSTSAHPPNTNKKTSASLYFIGTATTVLEWRGIRILTDPNFLHAGDHVHLGPGVTAKRLTNPAVDLDALPPLDCILLSHYHADHFDQLVEASLNRQFPIISTPHAKKELTNKPDAFQAVYDLDFFESMMLPVVLPPGVEGMAGKPVVKVTGMPGKHVPPGILSMANDVAGAVPPTNGWMLELGSVAEGGAAPGEVETGCRIYISGDTLFVDELKEIPKWLKNEKIDLMLVHLGGTTIPGPSLPLLMVTMDAKQGVQLMQLMDPEVTVPIHFDDYDVFLSPLGDFKEEVEKAGWGKRVVYLDRGMSIGLR</sequence>
<reference evidence="3" key="1">
    <citation type="submission" date="2023-06" db="EMBL/GenBank/DDBJ databases">
        <title>Genome-scale phylogeny and comparative genomics of the fungal order Sordariales.</title>
        <authorList>
            <consortium name="Lawrence Berkeley National Laboratory"/>
            <person name="Hensen N."/>
            <person name="Bonometti L."/>
            <person name="Westerberg I."/>
            <person name="Brannstrom I.O."/>
            <person name="Guillou S."/>
            <person name="Cros-Aarteil S."/>
            <person name="Calhoun S."/>
            <person name="Haridas S."/>
            <person name="Kuo A."/>
            <person name="Mondo S."/>
            <person name="Pangilinan J."/>
            <person name="Riley R."/>
            <person name="LaButti K."/>
            <person name="Andreopoulos B."/>
            <person name="Lipzen A."/>
            <person name="Chen C."/>
            <person name="Yanf M."/>
            <person name="Daum C."/>
            <person name="Ng V."/>
            <person name="Clum A."/>
            <person name="Steindorff A."/>
            <person name="Ohm R."/>
            <person name="Martin F."/>
            <person name="Silar P."/>
            <person name="Natvig D."/>
            <person name="Lalanne C."/>
            <person name="Gautier V."/>
            <person name="Ament-velasquez S.L."/>
            <person name="Kruys A."/>
            <person name="Hutchinson M.I."/>
            <person name="Powell A.J."/>
            <person name="Barry K."/>
            <person name="Miller A.N."/>
            <person name="Grigoriev I.V."/>
            <person name="Debuchy R."/>
            <person name="Gladieux P."/>
            <person name="Thoren M.H."/>
            <person name="Johannesson H."/>
        </authorList>
    </citation>
    <scope>NUCLEOTIDE SEQUENCE</scope>
    <source>
        <strain evidence="3">SMH3391-2</strain>
    </source>
</reference>